<evidence type="ECO:0000259" key="2">
    <source>
        <dbReference type="Pfam" id="PF13960"/>
    </source>
</evidence>
<dbReference type="InterPro" id="IPR025312">
    <property type="entry name" value="DUF4216"/>
</dbReference>
<feature type="domain" description="DUF4216" evidence="1">
    <location>
        <begin position="206"/>
        <end position="272"/>
    </location>
</feature>
<accession>A0A7J6VFP6</accession>
<feature type="non-terminal residue" evidence="3">
    <location>
        <position position="324"/>
    </location>
</feature>
<gene>
    <name evidence="3" type="ORF">FRX31_027006</name>
</gene>
<evidence type="ECO:0008006" key="5">
    <source>
        <dbReference type="Google" id="ProtNLM"/>
    </source>
</evidence>
<evidence type="ECO:0000313" key="3">
    <source>
        <dbReference type="EMBL" id="KAF5183408.1"/>
    </source>
</evidence>
<reference evidence="3 4" key="1">
    <citation type="submission" date="2020-06" db="EMBL/GenBank/DDBJ databases">
        <title>Transcriptomic and genomic resources for Thalictrum thalictroides and T. hernandezii: Facilitating candidate gene discovery in an emerging model plant lineage.</title>
        <authorList>
            <person name="Arias T."/>
            <person name="Riano-Pachon D.M."/>
            <person name="Di Stilio V.S."/>
        </authorList>
    </citation>
    <scope>NUCLEOTIDE SEQUENCE [LARGE SCALE GENOMIC DNA]</scope>
    <source>
        <strain evidence="4">cv. WT478/WT964</strain>
        <tissue evidence="3">Leaves</tissue>
    </source>
</reference>
<dbReference type="Pfam" id="PF13960">
    <property type="entry name" value="DUF4218"/>
    <property type="match status" value="1"/>
</dbReference>
<proteinExistence type="predicted"/>
<comment type="caution">
    <text evidence="3">The sequence shown here is derived from an EMBL/GenBank/DDBJ whole genome shotgun (WGS) entry which is preliminary data.</text>
</comment>
<organism evidence="3 4">
    <name type="scientific">Thalictrum thalictroides</name>
    <name type="common">Rue-anemone</name>
    <name type="synonym">Anemone thalictroides</name>
    <dbReference type="NCBI Taxonomy" id="46969"/>
    <lineage>
        <taxon>Eukaryota</taxon>
        <taxon>Viridiplantae</taxon>
        <taxon>Streptophyta</taxon>
        <taxon>Embryophyta</taxon>
        <taxon>Tracheophyta</taxon>
        <taxon>Spermatophyta</taxon>
        <taxon>Magnoliopsida</taxon>
        <taxon>Ranunculales</taxon>
        <taxon>Ranunculaceae</taxon>
        <taxon>Thalictroideae</taxon>
        <taxon>Thalictrum</taxon>
    </lineage>
</organism>
<keyword evidence="4" id="KW-1185">Reference proteome</keyword>
<protein>
    <recommendedName>
        <fullName evidence="5">DUF4216 domain-containing protein</fullName>
    </recommendedName>
</protein>
<dbReference type="AlphaFoldDB" id="A0A7J6VFP6"/>
<evidence type="ECO:0000313" key="4">
    <source>
        <dbReference type="Proteomes" id="UP000554482"/>
    </source>
</evidence>
<dbReference type="PANTHER" id="PTHR48258:SF3">
    <property type="entry name" value="FK506-BINDING PROTEIN 4-LIKE ISOFORM X1"/>
    <property type="match status" value="1"/>
</dbReference>
<evidence type="ECO:0000259" key="1">
    <source>
        <dbReference type="Pfam" id="PF13952"/>
    </source>
</evidence>
<dbReference type="OrthoDB" id="1931794at2759"/>
<dbReference type="InterPro" id="IPR025452">
    <property type="entry name" value="DUF4218"/>
</dbReference>
<dbReference type="Pfam" id="PF13952">
    <property type="entry name" value="DUF4216"/>
    <property type="match status" value="1"/>
</dbReference>
<dbReference type="PANTHER" id="PTHR48258">
    <property type="entry name" value="DUF4218 DOMAIN-CONTAINING PROTEIN-RELATED"/>
    <property type="match status" value="1"/>
</dbReference>
<feature type="domain" description="DUF4218" evidence="2">
    <location>
        <begin position="2"/>
        <end position="39"/>
    </location>
</feature>
<dbReference type="Proteomes" id="UP000554482">
    <property type="component" value="Unassembled WGS sequence"/>
</dbReference>
<sequence>YMKILKGNVRNKANPEGSIAKCYLANECMKFVSGFMKQVADLDRPNSCNHTFGNDAIIGGRPLSSGSSIMLVDERLQNAHRYVLFNTDIVHEYQELHLDELKLKDENLANNESLLLKRHADNFSTWLKEKVMVDSSNVSETLKWLAFGPRQHTMSYSGYIINGQRFHRKRDDKSTQNSGVSLEATPMSGSNEKTFYYGVIKDIILLDYRGFYMPIFYCDWANIENVKFDDGFTLVNLHQGNRQFEKDSFILASQTKQVFYWRENEKSNWHVVLQAPPRGFQDLNTFDEDITTFSRPLDISRLDMSIRDDGTYARKNCEGIYVKH</sequence>
<dbReference type="EMBL" id="JABWDY010033468">
    <property type="protein sequence ID" value="KAF5183408.1"/>
    <property type="molecule type" value="Genomic_DNA"/>
</dbReference>
<name>A0A7J6VFP6_THATH</name>